<gene>
    <name evidence="1" type="ORF">EGH21_17025</name>
</gene>
<dbReference type="Proteomes" id="UP001430377">
    <property type="component" value="Unassembled WGS sequence"/>
</dbReference>
<accession>A0AAW4PU00</accession>
<name>A0AAW4PU00_9EURY</name>
<evidence type="ECO:0000313" key="1">
    <source>
        <dbReference type="EMBL" id="MBX0324730.1"/>
    </source>
</evidence>
<dbReference type="EMBL" id="RKLR01000008">
    <property type="protein sequence ID" value="MBX0324730.1"/>
    <property type="molecule type" value="Genomic_DNA"/>
</dbReference>
<proteinExistence type="predicted"/>
<protein>
    <submittedName>
        <fullName evidence="1">Uncharacterized protein</fullName>
    </submittedName>
</protein>
<keyword evidence="2" id="KW-1185">Reference proteome</keyword>
<reference evidence="1 2" key="1">
    <citation type="submission" date="2021-06" db="EMBL/GenBank/DDBJ databases">
        <title>Halomicroarcula sp. a new haloarchaeum isolated from saline soil.</title>
        <authorList>
            <person name="Duran-Viseras A."/>
            <person name="Sanchez-Porro C."/>
            <person name="Ventosa A."/>
        </authorList>
    </citation>
    <scope>NUCLEOTIDE SEQUENCE [LARGE SCALE GENOMIC DNA]</scope>
    <source>
        <strain evidence="1 2">F13</strain>
    </source>
</reference>
<comment type="caution">
    <text evidence="1">The sequence shown here is derived from an EMBL/GenBank/DDBJ whole genome shotgun (WGS) entry which is preliminary data.</text>
</comment>
<organism evidence="1 2">
    <name type="scientific">Haloarcula rubra</name>
    <dbReference type="NCBI Taxonomy" id="2487747"/>
    <lineage>
        <taxon>Archaea</taxon>
        <taxon>Methanobacteriati</taxon>
        <taxon>Methanobacteriota</taxon>
        <taxon>Stenosarchaea group</taxon>
        <taxon>Halobacteria</taxon>
        <taxon>Halobacteriales</taxon>
        <taxon>Haloarculaceae</taxon>
        <taxon>Haloarcula</taxon>
    </lineage>
</organism>
<sequence length="308" mass="35006">MKLREIFPSASVAHEEPIPKIEHTADVLVTFERPVFPYGNGIAVEFRPTNDDKQVDAISSEVLRAGYTVYWAYQEDFDGHDMSFREDQLRTPWPHAIPITEDIDGYSEVVQQLLKPDSPDAVEISVPFPDEYLRAHALEVVPPLRGYYDSGTSPDGWQKISSISLHGKGTERAWVNVIQAPSDHVFLEFWKKDMDKRNSSYLICHIGEELPDLFEQFMDSAQTWFKRGYSNENSDLWVSGPSISFCGTSLCESWLSLAKTPRGPVRIIIGRKDLKGNTRTWSVPYRKGDLSRLAALRHPVKQVFSETG</sequence>
<dbReference type="AlphaFoldDB" id="A0AAW4PU00"/>
<evidence type="ECO:0000313" key="2">
    <source>
        <dbReference type="Proteomes" id="UP001430377"/>
    </source>
</evidence>
<dbReference type="RefSeq" id="WP_220619673.1">
    <property type="nucleotide sequence ID" value="NZ_RKLR01000008.1"/>
</dbReference>